<dbReference type="EMBL" id="WCRY01000004">
    <property type="protein sequence ID" value="KAB4484988.1"/>
    <property type="molecule type" value="Genomic_DNA"/>
</dbReference>
<accession>A0A173UM82</accession>
<dbReference type="Gene3D" id="2.40.50.140">
    <property type="entry name" value="Nucleic acid-binding proteins"/>
    <property type="match status" value="1"/>
</dbReference>
<dbReference type="GO" id="GO:0006260">
    <property type="term" value="P:DNA replication"/>
    <property type="evidence" value="ECO:0007669"/>
    <property type="project" value="InterPro"/>
</dbReference>
<dbReference type="PANTHER" id="PTHR10302">
    <property type="entry name" value="SINGLE-STRANDED DNA-BINDING PROTEIN"/>
    <property type="match status" value="1"/>
</dbReference>
<dbReference type="InterPro" id="IPR012340">
    <property type="entry name" value="NA-bd_OB-fold"/>
</dbReference>
<evidence type="ECO:0000313" key="7">
    <source>
        <dbReference type="EMBL" id="UYU92512.1"/>
    </source>
</evidence>
<reference evidence="6 8" key="1">
    <citation type="submission" date="2018-08" db="EMBL/GenBank/DDBJ databases">
        <title>A genome reference for cultivated species of the human gut microbiota.</title>
        <authorList>
            <person name="Zou Y."/>
            <person name="Xue W."/>
            <person name="Luo G."/>
        </authorList>
    </citation>
    <scope>NUCLEOTIDE SEQUENCE [LARGE SCALE GENOMIC DNA]</scope>
    <source>
        <strain evidence="6 8">AM30-26</strain>
    </source>
</reference>
<dbReference type="InterPro" id="IPR011344">
    <property type="entry name" value="ssDNA-bd"/>
</dbReference>
<reference evidence="5 9" key="2">
    <citation type="journal article" date="2019" name="Nat. Med.">
        <title>A library of human gut bacterial isolates paired with longitudinal multiomics data enables mechanistic microbiome research.</title>
        <authorList>
            <person name="Poyet M."/>
            <person name="Groussin M."/>
            <person name="Gibbons S.M."/>
            <person name="Avila-Pacheco J."/>
            <person name="Jiang X."/>
            <person name="Kearney S.M."/>
            <person name="Perrotta A.R."/>
            <person name="Berdy B."/>
            <person name="Zhao S."/>
            <person name="Lieberman T.D."/>
            <person name="Swanson P.K."/>
            <person name="Smith M."/>
            <person name="Roesemann S."/>
            <person name="Alexander J.E."/>
            <person name="Rich S.A."/>
            <person name="Livny J."/>
            <person name="Vlamakis H."/>
            <person name="Clish C."/>
            <person name="Bullock K."/>
            <person name="Deik A."/>
            <person name="Scott J."/>
            <person name="Pierce K.A."/>
            <person name="Xavier R.J."/>
            <person name="Alm E.J."/>
        </authorList>
    </citation>
    <scope>NUCLEOTIDE SEQUENCE [LARGE SCALE GENOMIC DNA]</scope>
    <source>
        <strain evidence="5 9">BIOML-A162</strain>
    </source>
</reference>
<feature type="compositionally biased region" description="Low complexity" evidence="4">
    <location>
        <begin position="119"/>
        <end position="152"/>
    </location>
</feature>
<dbReference type="Proteomes" id="UP001162960">
    <property type="component" value="Chromosome"/>
</dbReference>
<keyword evidence="1 2" id="KW-0238">DNA-binding</keyword>
<evidence type="ECO:0000256" key="3">
    <source>
        <dbReference type="PIRNR" id="PIRNR002070"/>
    </source>
</evidence>
<dbReference type="OMA" id="IKSRQWQ"/>
<comment type="caution">
    <text evidence="2">Lacks conserved residue(s) required for the propagation of feature annotation.</text>
</comment>
<dbReference type="PROSITE" id="PS50935">
    <property type="entry name" value="SSB"/>
    <property type="match status" value="1"/>
</dbReference>
<dbReference type="PIRSF" id="PIRSF002070">
    <property type="entry name" value="SSB"/>
    <property type="match status" value="1"/>
</dbReference>
<feature type="region of interest" description="Disordered" evidence="4">
    <location>
        <begin position="109"/>
        <end position="161"/>
    </location>
</feature>
<name>A0A173UM82_BACT4</name>
<evidence type="ECO:0000313" key="5">
    <source>
        <dbReference type="EMBL" id="KAB4484988.1"/>
    </source>
</evidence>
<dbReference type="SUPFAM" id="SSF50249">
    <property type="entry name" value="Nucleic acid-binding proteins"/>
    <property type="match status" value="1"/>
</dbReference>
<proteinExistence type="inferred from homology"/>
<dbReference type="EMBL" id="CP083685">
    <property type="protein sequence ID" value="UYU92512.1"/>
    <property type="molecule type" value="Genomic_DNA"/>
</dbReference>
<evidence type="ECO:0000313" key="8">
    <source>
        <dbReference type="Proteomes" id="UP000284785"/>
    </source>
</evidence>
<dbReference type="PANTHER" id="PTHR10302:SF27">
    <property type="entry name" value="SINGLE-STRANDED DNA-BINDING PROTEIN"/>
    <property type="match status" value="1"/>
</dbReference>
<comment type="subunit">
    <text evidence="2">Homotetramer.</text>
</comment>
<organism evidence="5 9">
    <name type="scientific">Bacteroides thetaiotaomicron</name>
    <dbReference type="NCBI Taxonomy" id="818"/>
    <lineage>
        <taxon>Bacteria</taxon>
        <taxon>Pseudomonadati</taxon>
        <taxon>Bacteroidota</taxon>
        <taxon>Bacteroidia</taxon>
        <taxon>Bacteroidales</taxon>
        <taxon>Bacteroidaceae</taxon>
        <taxon>Bacteroides</taxon>
    </lineage>
</organism>
<dbReference type="SMR" id="A0A173UM82"/>
<evidence type="ECO:0000256" key="4">
    <source>
        <dbReference type="SAM" id="MobiDB-lite"/>
    </source>
</evidence>
<dbReference type="GO" id="GO:0003697">
    <property type="term" value="F:single-stranded DNA binding"/>
    <property type="evidence" value="ECO:0007669"/>
    <property type="project" value="UniProtKB-UniRule"/>
</dbReference>
<dbReference type="Pfam" id="PF00436">
    <property type="entry name" value="SSB"/>
    <property type="match status" value="1"/>
</dbReference>
<dbReference type="Proteomes" id="UP000284785">
    <property type="component" value="Unassembled WGS sequence"/>
</dbReference>
<evidence type="ECO:0000256" key="1">
    <source>
        <dbReference type="ARBA" id="ARBA00023125"/>
    </source>
</evidence>
<dbReference type="Proteomes" id="UP000436858">
    <property type="component" value="Unassembled WGS sequence"/>
</dbReference>
<evidence type="ECO:0000256" key="2">
    <source>
        <dbReference type="HAMAP-Rule" id="MF_00984"/>
    </source>
</evidence>
<dbReference type="EMBL" id="QSJP01000034">
    <property type="protein sequence ID" value="RHD81129.1"/>
    <property type="molecule type" value="Genomic_DNA"/>
</dbReference>
<dbReference type="HAMAP" id="MF_00984">
    <property type="entry name" value="SSB"/>
    <property type="match status" value="1"/>
</dbReference>
<dbReference type="CDD" id="cd04496">
    <property type="entry name" value="SSB_OBF"/>
    <property type="match status" value="1"/>
</dbReference>
<dbReference type="GO" id="GO:0009295">
    <property type="term" value="C:nucleoid"/>
    <property type="evidence" value="ECO:0007669"/>
    <property type="project" value="TreeGrafter"/>
</dbReference>
<dbReference type="RefSeq" id="WP_011107825.1">
    <property type="nucleotide sequence ID" value="NZ_BQNN01000001.1"/>
</dbReference>
<reference evidence="7" key="3">
    <citation type="submission" date="2021-06" db="EMBL/GenBank/DDBJ databases">
        <title>Interrogation of the integrated mobile genetic elements in gut-associated Bacteroides with a consensus prediction approach.</title>
        <authorList>
            <person name="Campbell D.E."/>
            <person name="Leigh J.R."/>
            <person name="Kim T."/>
            <person name="England W."/>
            <person name="Whitaker R.J."/>
            <person name="Degnan P.H."/>
        </authorList>
    </citation>
    <scope>NUCLEOTIDE SEQUENCE</scope>
    <source>
        <strain evidence="7">VPI-3443</strain>
    </source>
</reference>
<gene>
    <name evidence="5" type="primary">ssb</name>
    <name evidence="6" type="ORF">DW780_24925</name>
    <name evidence="5" type="ORF">GAN91_05645</name>
    <name evidence="7" type="ORF">KQP74_07740</name>
</gene>
<protein>
    <recommendedName>
        <fullName evidence="2 3">Single-stranded DNA-binding protein</fullName>
        <shortName evidence="2">SSB</shortName>
    </recommendedName>
</protein>
<dbReference type="NCBIfam" id="TIGR00621">
    <property type="entry name" value="ssb"/>
    <property type="match status" value="1"/>
</dbReference>
<evidence type="ECO:0000313" key="9">
    <source>
        <dbReference type="Proteomes" id="UP000436858"/>
    </source>
</evidence>
<evidence type="ECO:0000313" key="6">
    <source>
        <dbReference type="EMBL" id="RHD81129.1"/>
    </source>
</evidence>
<dbReference type="AlphaFoldDB" id="A0A173UM82"/>
<dbReference type="GeneID" id="60927480"/>
<sequence>MSVNKVILIGNVGQDPRVKYFDTGSAVATFPLATTDRGYTLANGTQIPERTEWHNIVASNRLAEIVDKYVHKGDKLYLEGKIRTRSYSDQSGAMRYITEIFVDNMEMLSPKGANTGAGAPQPSATQAQQPQQMQQPQQPQQQAQPSQAQPIQDNPADDLPF</sequence>
<dbReference type="InterPro" id="IPR000424">
    <property type="entry name" value="Primosome_PriB/ssb"/>
</dbReference>